<gene>
    <name evidence="1" type="ORF">RPERSI_LOCUS15380</name>
</gene>
<evidence type="ECO:0000313" key="2">
    <source>
        <dbReference type="Proteomes" id="UP000789920"/>
    </source>
</evidence>
<evidence type="ECO:0000313" key="1">
    <source>
        <dbReference type="EMBL" id="CAG8762368.1"/>
    </source>
</evidence>
<comment type="caution">
    <text evidence="1">The sequence shown here is derived from an EMBL/GenBank/DDBJ whole genome shotgun (WGS) entry which is preliminary data.</text>
</comment>
<protein>
    <submittedName>
        <fullName evidence="1">26891_t:CDS:1</fullName>
    </submittedName>
</protein>
<sequence length="149" mass="17435">IKSRSSYLSPNQKLLMMLSRTLEIEAGKYYKKRKEEDSTNQLIEALTYKIHQMATNYEKLTTTLIARVDVNFCPKQNRPSQPQQTPNSSIEYYNCRERDYIARNCLTERSQTPGRLSMNSNSNISQPRNVNLCDIYTQETEEGLYIIKH</sequence>
<dbReference type="EMBL" id="CAJVQC010036880">
    <property type="protein sequence ID" value="CAG8762368.1"/>
    <property type="molecule type" value="Genomic_DNA"/>
</dbReference>
<organism evidence="1 2">
    <name type="scientific">Racocetra persica</name>
    <dbReference type="NCBI Taxonomy" id="160502"/>
    <lineage>
        <taxon>Eukaryota</taxon>
        <taxon>Fungi</taxon>
        <taxon>Fungi incertae sedis</taxon>
        <taxon>Mucoromycota</taxon>
        <taxon>Glomeromycotina</taxon>
        <taxon>Glomeromycetes</taxon>
        <taxon>Diversisporales</taxon>
        <taxon>Gigasporaceae</taxon>
        <taxon>Racocetra</taxon>
    </lineage>
</organism>
<accession>A0ACA9QU64</accession>
<name>A0ACA9QU64_9GLOM</name>
<reference evidence="1" key="1">
    <citation type="submission" date="2021-06" db="EMBL/GenBank/DDBJ databases">
        <authorList>
            <person name="Kallberg Y."/>
            <person name="Tangrot J."/>
            <person name="Rosling A."/>
        </authorList>
    </citation>
    <scope>NUCLEOTIDE SEQUENCE</scope>
    <source>
        <strain evidence="1">MA461A</strain>
    </source>
</reference>
<proteinExistence type="predicted"/>
<dbReference type="Proteomes" id="UP000789920">
    <property type="component" value="Unassembled WGS sequence"/>
</dbReference>
<keyword evidence="2" id="KW-1185">Reference proteome</keyword>
<feature type="non-terminal residue" evidence="1">
    <location>
        <position position="1"/>
    </location>
</feature>